<dbReference type="EMBL" id="BARU01038541">
    <property type="protein sequence ID" value="GAH85766.1"/>
    <property type="molecule type" value="Genomic_DNA"/>
</dbReference>
<reference evidence="1" key="1">
    <citation type="journal article" date="2014" name="Front. Microbiol.">
        <title>High frequency of phylogenetically diverse reductive dehalogenase-homologous genes in deep subseafloor sedimentary metagenomes.</title>
        <authorList>
            <person name="Kawai M."/>
            <person name="Futagami T."/>
            <person name="Toyoda A."/>
            <person name="Takaki Y."/>
            <person name="Nishi S."/>
            <person name="Hori S."/>
            <person name="Arai W."/>
            <person name="Tsubouchi T."/>
            <person name="Morono Y."/>
            <person name="Uchiyama I."/>
            <person name="Ito T."/>
            <person name="Fujiyama A."/>
            <person name="Inagaki F."/>
            <person name="Takami H."/>
        </authorList>
    </citation>
    <scope>NUCLEOTIDE SEQUENCE</scope>
    <source>
        <strain evidence="1">Expedition CK06-06</strain>
    </source>
</reference>
<comment type="caution">
    <text evidence="1">The sequence shown here is derived from an EMBL/GenBank/DDBJ whole genome shotgun (WGS) entry which is preliminary data.</text>
</comment>
<name>X1ITJ4_9ZZZZ</name>
<protein>
    <submittedName>
        <fullName evidence="1">Uncharacterized protein</fullName>
    </submittedName>
</protein>
<proteinExistence type="predicted"/>
<feature type="non-terminal residue" evidence="1">
    <location>
        <position position="91"/>
    </location>
</feature>
<dbReference type="AlphaFoldDB" id="X1ITJ4"/>
<organism evidence="1">
    <name type="scientific">marine sediment metagenome</name>
    <dbReference type="NCBI Taxonomy" id="412755"/>
    <lineage>
        <taxon>unclassified sequences</taxon>
        <taxon>metagenomes</taxon>
        <taxon>ecological metagenomes</taxon>
    </lineage>
</organism>
<evidence type="ECO:0000313" key="1">
    <source>
        <dbReference type="EMBL" id="GAH85766.1"/>
    </source>
</evidence>
<accession>X1ITJ4</accession>
<gene>
    <name evidence="1" type="ORF">S03H2_59885</name>
</gene>
<sequence length="91" mass="10310">MAIKKVAKLNRSKIMSILTLITLLTTFSVFGIPISDAKVSSNLTPIASSEPYLVNKVYNFTTDGDYVNFSNNIYFEHPYIYNIYVEIVTPH</sequence>